<dbReference type="AlphaFoldDB" id="A0A840FBS5"/>
<dbReference type="SUPFAM" id="SSF88723">
    <property type="entry name" value="PIN domain-like"/>
    <property type="match status" value="1"/>
</dbReference>
<dbReference type="EC" id="3.1.-.-" evidence="2"/>
<dbReference type="InterPro" id="IPR002716">
    <property type="entry name" value="PIN_dom"/>
</dbReference>
<evidence type="ECO:0000313" key="2">
    <source>
        <dbReference type="EMBL" id="MBB4152997.1"/>
    </source>
</evidence>
<dbReference type="Gene3D" id="3.40.50.1010">
    <property type="entry name" value="5'-nuclease"/>
    <property type="match status" value="1"/>
</dbReference>
<protein>
    <submittedName>
        <fullName evidence="2">Ribonuclease VapC</fullName>
        <ecNumber evidence="2">3.1.-.-</ecNumber>
    </submittedName>
</protein>
<dbReference type="EMBL" id="JACIEV010000002">
    <property type="protein sequence ID" value="MBB4152997.1"/>
    <property type="molecule type" value="Genomic_DNA"/>
</dbReference>
<evidence type="ECO:0000313" key="3">
    <source>
        <dbReference type="Proteomes" id="UP000529795"/>
    </source>
</evidence>
<dbReference type="RefSeq" id="WP_183982679.1">
    <property type="nucleotide sequence ID" value="NZ_JACIEV010000002.1"/>
</dbReference>
<feature type="domain" description="PIN" evidence="1">
    <location>
        <begin position="4"/>
        <end position="129"/>
    </location>
</feature>
<accession>A0A840FBS5</accession>
<dbReference type="GO" id="GO:0016787">
    <property type="term" value="F:hydrolase activity"/>
    <property type="evidence" value="ECO:0007669"/>
    <property type="project" value="UniProtKB-KW"/>
</dbReference>
<dbReference type="InterPro" id="IPR029060">
    <property type="entry name" value="PIN-like_dom_sf"/>
</dbReference>
<gene>
    <name evidence="2" type="ORF">GGQ80_000885</name>
</gene>
<organism evidence="2 3">
    <name type="scientific">Sphingomonas jinjuensis</name>
    <dbReference type="NCBI Taxonomy" id="535907"/>
    <lineage>
        <taxon>Bacteria</taxon>
        <taxon>Pseudomonadati</taxon>
        <taxon>Pseudomonadota</taxon>
        <taxon>Alphaproteobacteria</taxon>
        <taxon>Sphingomonadales</taxon>
        <taxon>Sphingomonadaceae</taxon>
        <taxon>Sphingomonas</taxon>
    </lineage>
</organism>
<dbReference type="CDD" id="cd09871">
    <property type="entry name" value="PIN_MtVapC28-VapC30-like"/>
    <property type="match status" value="1"/>
</dbReference>
<sequence>MTTVVDASALVAIMRQESGAAQLEARLQSEPARFTTGIALWEASRAIARIINQAQLKAFDEVQRFCEALDILVLPIGAAEAAEAVRAQQLYGKGIHPARLNMGDCFAYACARTNGARLLYKGDDFAQTDMA</sequence>
<reference evidence="2 3" key="1">
    <citation type="submission" date="2020-08" db="EMBL/GenBank/DDBJ databases">
        <title>Genomic Encyclopedia of Type Strains, Phase IV (KMG-IV): sequencing the most valuable type-strain genomes for metagenomic binning, comparative biology and taxonomic classification.</title>
        <authorList>
            <person name="Goeker M."/>
        </authorList>
    </citation>
    <scope>NUCLEOTIDE SEQUENCE [LARGE SCALE GENOMIC DNA]</scope>
    <source>
        <strain evidence="2 3">YC6723</strain>
    </source>
</reference>
<name>A0A840FBS5_9SPHN</name>
<dbReference type="Pfam" id="PF01850">
    <property type="entry name" value="PIN"/>
    <property type="match status" value="1"/>
</dbReference>
<keyword evidence="3" id="KW-1185">Reference proteome</keyword>
<proteinExistence type="predicted"/>
<keyword evidence="2" id="KW-0378">Hydrolase</keyword>
<evidence type="ECO:0000259" key="1">
    <source>
        <dbReference type="Pfam" id="PF01850"/>
    </source>
</evidence>
<comment type="caution">
    <text evidence="2">The sequence shown here is derived from an EMBL/GenBank/DDBJ whole genome shotgun (WGS) entry which is preliminary data.</text>
</comment>
<dbReference type="Proteomes" id="UP000529795">
    <property type="component" value="Unassembled WGS sequence"/>
</dbReference>